<dbReference type="InterPro" id="IPR050106">
    <property type="entry name" value="HistidinolP_aminotransfase"/>
</dbReference>
<evidence type="ECO:0000259" key="5">
    <source>
        <dbReference type="Pfam" id="PF00155"/>
    </source>
</evidence>
<dbReference type="SUPFAM" id="SSF53383">
    <property type="entry name" value="PLP-dependent transferases"/>
    <property type="match status" value="1"/>
</dbReference>
<evidence type="ECO:0000256" key="1">
    <source>
        <dbReference type="ARBA" id="ARBA00007970"/>
    </source>
</evidence>
<proteinExistence type="inferred from homology"/>
<dbReference type="Gene3D" id="3.90.1150.10">
    <property type="entry name" value="Aspartate Aminotransferase, domain 1"/>
    <property type="match status" value="1"/>
</dbReference>
<dbReference type="EMBL" id="JAZDDG010000006">
    <property type="protein sequence ID" value="MEE1977027.1"/>
    <property type="molecule type" value="Genomic_DNA"/>
</dbReference>
<dbReference type="Gene3D" id="3.40.640.10">
    <property type="entry name" value="Type I PLP-dependent aspartate aminotransferase-like (Major domain)"/>
    <property type="match status" value="1"/>
</dbReference>
<evidence type="ECO:0000313" key="7">
    <source>
        <dbReference type="Proteomes" id="UP001356308"/>
    </source>
</evidence>
<evidence type="ECO:0000256" key="3">
    <source>
        <dbReference type="ARBA" id="ARBA00022679"/>
    </source>
</evidence>
<dbReference type="InterPro" id="IPR006311">
    <property type="entry name" value="TAT_signal"/>
</dbReference>
<dbReference type="Proteomes" id="UP001356308">
    <property type="component" value="Unassembled WGS sequence"/>
</dbReference>
<reference evidence="6 7" key="1">
    <citation type="submission" date="2024-01" db="EMBL/GenBank/DDBJ databases">
        <title>Maribacter spp. originated from different algae showed divergent polysaccharides utilization ability.</title>
        <authorList>
            <person name="Wang H."/>
            <person name="Wu Y."/>
        </authorList>
    </citation>
    <scope>NUCLEOTIDE SEQUENCE [LARGE SCALE GENOMIC DNA]</scope>
    <source>
        <strain evidence="6 7">PR1</strain>
    </source>
</reference>
<keyword evidence="7" id="KW-1185">Reference proteome</keyword>
<dbReference type="InterPro" id="IPR004839">
    <property type="entry name" value="Aminotransferase_I/II_large"/>
</dbReference>
<dbReference type="Pfam" id="PF00155">
    <property type="entry name" value="Aminotran_1_2"/>
    <property type="match status" value="1"/>
</dbReference>
<dbReference type="PROSITE" id="PS51318">
    <property type="entry name" value="TAT"/>
    <property type="match status" value="1"/>
</dbReference>
<comment type="similarity">
    <text evidence="1">Belongs to the class-II pyridoxal-phosphate-dependent aminotransferase family. Histidinol-phosphate aminotransferase subfamily.</text>
</comment>
<protein>
    <submittedName>
        <fullName evidence="6">Histidinol-phosphate transaminase</fullName>
        <ecNumber evidence="6">2.6.1.9</ecNumber>
    </submittedName>
</protein>
<sequence>MNHIDRRNWLKTFALSSGFTVLGGTAQLAWGNTLKGSNNTALKIAKLNSNENPFGPSDKVRKAITAAFDKACRYPSMVFKPLLEKIAETEGVSTDHIVVTGGSTEGLKAVGLTYGLNGGELIAADPTFQSMLTYAENFGAYVHRVPVDENMQHDLKEMENRINSKTRLIFICNPNNPTGTLLDKNDLKSFCESTSEKAMVFSDEAYYDFITEPDYPSMVSLVKEGKNIIVSKTFSKVYGMAGMRIGYLVARPDIAKRLRKNIMAMTNVLAIEAAKQALDDDEFYKFSIAKNVEAKESIYKTLDDLELPYIKSHTNFVFFKTGKHISGLMPAMEKENVFIGRPFPPFYDWARISTGTMEDMKQFDVALKRVFS</sequence>
<keyword evidence="4" id="KW-0663">Pyridoxal phosphate</keyword>
<dbReference type="PANTHER" id="PTHR43643">
    <property type="entry name" value="HISTIDINOL-PHOSPHATE AMINOTRANSFERASE 2"/>
    <property type="match status" value="1"/>
</dbReference>
<comment type="caution">
    <text evidence="6">The sequence shown here is derived from an EMBL/GenBank/DDBJ whole genome shotgun (WGS) entry which is preliminary data.</text>
</comment>
<feature type="domain" description="Aminotransferase class I/classII large" evidence="5">
    <location>
        <begin position="45"/>
        <end position="362"/>
    </location>
</feature>
<keyword evidence="3 6" id="KW-0808">Transferase</keyword>
<dbReference type="RefSeq" id="WP_272651722.1">
    <property type="nucleotide sequence ID" value="NZ_JAZDDG010000006.1"/>
</dbReference>
<organism evidence="6 7">
    <name type="scientific">Maribacter cobaltidurans</name>
    <dbReference type="NCBI Taxonomy" id="1178778"/>
    <lineage>
        <taxon>Bacteria</taxon>
        <taxon>Pseudomonadati</taxon>
        <taxon>Bacteroidota</taxon>
        <taxon>Flavobacteriia</taxon>
        <taxon>Flavobacteriales</taxon>
        <taxon>Flavobacteriaceae</taxon>
        <taxon>Maribacter</taxon>
    </lineage>
</organism>
<dbReference type="CDD" id="cd00609">
    <property type="entry name" value="AAT_like"/>
    <property type="match status" value="1"/>
</dbReference>
<keyword evidence="2 6" id="KW-0032">Aminotransferase</keyword>
<name>A0ABU7IVP9_9FLAO</name>
<dbReference type="InterPro" id="IPR015421">
    <property type="entry name" value="PyrdxlP-dep_Trfase_major"/>
</dbReference>
<evidence type="ECO:0000313" key="6">
    <source>
        <dbReference type="EMBL" id="MEE1977027.1"/>
    </source>
</evidence>
<dbReference type="GO" id="GO:0004400">
    <property type="term" value="F:histidinol-phosphate transaminase activity"/>
    <property type="evidence" value="ECO:0007669"/>
    <property type="project" value="UniProtKB-EC"/>
</dbReference>
<dbReference type="PANTHER" id="PTHR43643:SF3">
    <property type="entry name" value="HISTIDINOL-PHOSPHATE AMINOTRANSFERASE"/>
    <property type="match status" value="1"/>
</dbReference>
<evidence type="ECO:0000256" key="2">
    <source>
        <dbReference type="ARBA" id="ARBA00022576"/>
    </source>
</evidence>
<evidence type="ECO:0000256" key="4">
    <source>
        <dbReference type="ARBA" id="ARBA00022898"/>
    </source>
</evidence>
<dbReference type="InterPro" id="IPR015424">
    <property type="entry name" value="PyrdxlP-dep_Trfase"/>
</dbReference>
<dbReference type="InterPro" id="IPR015422">
    <property type="entry name" value="PyrdxlP-dep_Trfase_small"/>
</dbReference>
<accession>A0ABU7IVP9</accession>
<gene>
    <name evidence="6" type="ORF">V1I91_13145</name>
</gene>
<dbReference type="EC" id="2.6.1.9" evidence="6"/>